<dbReference type="Proteomes" id="UP001596306">
    <property type="component" value="Unassembled WGS sequence"/>
</dbReference>
<name>A0ABW1VCB0_9MICO</name>
<dbReference type="EMBL" id="JBHSTP010000001">
    <property type="protein sequence ID" value="MFC6354735.1"/>
    <property type="molecule type" value="Genomic_DNA"/>
</dbReference>
<accession>A0ABW1VCB0</accession>
<gene>
    <name evidence="2" type="ORF">ACFQB0_01230</name>
</gene>
<sequence>METVFNVLHVVSAVFIVGPMAVLPQTALRALRADHREQVATLAKSTNIFSLLSLLVVVLGFGVMGMADEKYGLSFTTPWILWSVILYVIALGLNLFFVVPALNKAAAESHGADGSVAAGGRPSGYGAIAAGSGIVSLLLVVVVVLMVWKP</sequence>
<evidence type="ECO:0000256" key="1">
    <source>
        <dbReference type="SAM" id="Phobius"/>
    </source>
</evidence>
<keyword evidence="1" id="KW-1133">Transmembrane helix</keyword>
<feature type="transmembrane region" description="Helical" evidence="1">
    <location>
        <begin position="123"/>
        <end position="148"/>
    </location>
</feature>
<keyword evidence="1" id="KW-0812">Transmembrane</keyword>
<feature type="transmembrane region" description="Helical" evidence="1">
    <location>
        <begin position="6"/>
        <end position="28"/>
    </location>
</feature>
<feature type="transmembrane region" description="Helical" evidence="1">
    <location>
        <begin position="48"/>
        <end position="67"/>
    </location>
</feature>
<comment type="caution">
    <text evidence="2">The sequence shown here is derived from an EMBL/GenBank/DDBJ whole genome shotgun (WGS) entry which is preliminary data.</text>
</comment>
<feature type="transmembrane region" description="Helical" evidence="1">
    <location>
        <begin position="79"/>
        <end position="102"/>
    </location>
</feature>
<evidence type="ECO:0000313" key="3">
    <source>
        <dbReference type="Proteomes" id="UP001596306"/>
    </source>
</evidence>
<proteinExistence type="predicted"/>
<dbReference type="Pfam" id="PF10027">
    <property type="entry name" value="DUF2269"/>
    <property type="match status" value="1"/>
</dbReference>
<keyword evidence="3" id="KW-1185">Reference proteome</keyword>
<protein>
    <submittedName>
        <fullName evidence="2">DUF2269 family protein</fullName>
    </submittedName>
</protein>
<organism evidence="2 3">
    <name type="scientific">Luethyella okanaganae</name>
    <dbReference type="NCBI Taxonomy" id="69372"/>
    <lineage>
        <taxon>Bacteria</taxon>
        <taxon>Bacillati</taxon>
        <taxon>Actinomycetota</taxon>
        <taxon>Actinomycetes</taxon>
        <taxon>Micrococcales</taxon>
        <taxon>Microbacteriaceae</taxon>
        <taxon>Luethyella</taxon>
    </lineage>
</organism>
<evidence type="ECO:0000313" key="2">
    <source>
        <dbReference type="EMBL" id="MFC6354735.1"/>
    </source>
</evidence>
<keyword evidence="1" id="KW-0472">Membrane</keyword>
<reference evidence="3" key="1">
    <citation type="journal article" date="2019" name="Int. J. Syst. Evol. Microbiol.">
        <title>The Global Catalogue of Microorganisms (GCM) 10K type strain sequencing project: providing services to taxonomists for standard genome sequencing and annotation.</title>
        <authorList>
            <consortium name="The Broad Institute Genomics Platform"/>
            <consortium name="The Broad Institute Genome Sequencing Center for Infectious Disease"/>
            <person name="Wu L."/>
            <person name="Ma J."/>
        </authorList>
    </citation>
    <scope>NUCLEOTIDE SEQUENCE [LARGE SCALE GENOMIC DNA]</scope>
    <source>
        <strain evidence="3">CCUG 43304</strain>
    </source>
</reference>
<dbReference type="RefSeq" id="WP_386726551.1">
    <property type="nucleotide sequence ID" value="NZ_JBHSTP010000001.1"/>
</dbReference>
<dbReference type="InterPro" id="IPR018729">
    <property type="entry name" value="DUF2269_transmembrane"/>
</dbReference>